<dbReference type="EMBL" id="CALTRL010001292">
    <property type="protein sequence ID" value="CAH7671936.1"/>
    <property type="molecule type" value="Genomic_DNA"/>
</dbReference>
<evidence type="ECO:0000313" key="2">
    <source>
        <dbReference type="EMBL" id="CAH7671936.1"/>
    </source>
</evidence>
<dbReference type="InterPro" id="IPR036865">
    <property type="entry name" value="CRAL-TRIO_dom_sf"/>
</dbReference>
<dbReference type="AlphaFoldDB" id="A0AAV0ATC4"/>
<dbReference type="GO" id="GO:0007264">
    <property type="term" value="P:small GTPase-mediated signal transduction"/>
    <property type="evidence" value="ECO:0007669"/>
    <property type="project" value="TreeGrafter"/>
</dbReference>
<dbReference type="InterPro" id="IPR008936">
    <property type="entry name" value="Rho_GTPase_activation_prot"/>
</dbReference>
<organism evidence="2 3">
    <name type="scientific">Phakopsora pachyrhizi</name>
    <name type="common">Asian soybean rust disease fungus</name>
    <dbReference type="NCBI Taxonomy" id="170000"/>
    <lineage>
        <taxon>Eukaryota</taxon>
        <taxon>Fungi</taxon>
        <taxon>Dikarya</taxon>
        <taxon>Basidiomycota</taxon>
        <taxon>Pucciniomycotina</taxon>
        <taxon>Pucciniomycetes</taxon>
        <taxon>Pucciniales</taxon>
        <taxon>Phakopsoraceae</taxon>
        <taxon>Phakopsora</taxon>
    </lineage>
</organism>
<evidence type="ECO:0000313" key="3">
    <source>
        <dbReference type="Proteomes" id="UP001153365"/>
    </source>
</evidence>
<name>A0AAV0ATC4_PHAPC</name>
<dbReference type="Proteomes" id="UP001153365">
    <property type="component" value="Unassembled WGS sequence"/>
</dbReference>
<dbReference type="Gene3D" id="3.40.525.10">
    <property type="entry name" value="CRAL-TRIO lipid binding domain"/>
    <property type="match status" value="1"/>
</dbReference>
<gene>
    <name evidence="2" type="ORF">PPACK8108_LOCUS6788</name>
</gene>
<dbReference type="InterPro" id="IPR001251">
    <property type="entry name" value="CRAL-TRIO_dom"/>
</dbReference>
<dbReference type="Pfam" id="PF13716">
    <property type="entry name" value="CRAL_TRIO_2"/>
    <property type="match status" value="1"/>
</dbReference>
<dbReference type="Gene3D" id="1.10.555.10">
    <property type="entry name" value="Rho GTPase activation protein"/>
    <property type="match status" value="1"/>
</dbReference>
<dbReference type="PANTHER" id="PTHR45808">
    <property type="entry name" value="RHO GTPASE-ACTIVATING PROTEIN 68F"/>
    <property type="match status" value="1"/>
</dbReference>
<dbReference type="InterPro" id="IPR000198">
    <property type="entry name" value="RhoGAP_dom"/>
</dbReference>
<dbReference type="PROSITE" id="PS50238">
    <property type="entry name" value="RHOGAP"/>
    <property type="match status" value="1"/>
</dbReference>
<accession>A0AAV0ATC4</accession>
<evidence type="ECO:0000259" key="1">
    <source>
        <dbReference type="PROSITE" id="PS50238"/>
    </source>
</evidence>
<dbReference type="PANTHER" id="PTHR45808:SF2">
    <property type="entry name" value="RHO GTPASE-ACTIVATING PROTEIN 68F"/>
    <property type="match status" value="1"/>
</dbReference>
<sequence>MGYNVKASPAISYKLKAAYIKSLPPLTSMSIGSSRVGLPIEEENWPQAVSDLDHYPILVICASQFPGPSSLPVGSNLNSLSKRLLSVISPITSVGPYLFIIFASPSDNAPTLKQVVSSYLIPDCSTWKNLKSLYVLHPSFWSKLTMQVFHDGIVSWKMANKIRWINTLSELANHVQINQYSDGNQWSLRLTGSCPGLEELYVTAGLNLEGLFRRPPSSTTLRIVREAYNRGHPVNLINYQDLAHLLASLLKLFLRSLPHAIFGGELFERIRECPRIYPHSFLLLDDSGQKPPAENSEAVDYIKGVVLKNLRNQACYLLLTHMLRLCYDDALCSG</sequence>
<comment type="caution">
    <text evidence="2">The sequence shown here is derived from an EMBL/GenBank/DDBJ whole genome shotgun (WGS) entry which is preliminary data.</text>
</comment>
<reference evidence="2" key="1">
    <citation type="submission" date="2022-06" db="EMBL/GenBank/DDBJ databases">
        <authorList>
            <consortium name="SYNGENTA / RWTH Aachen University"/>
        </authorList>
    </citation>
    <scope>NUCLEOTIDE SEQUENCE</scope>
</reference>
<keyword evidence="3" id="KW-1185">Reference proteome</keyword>
<proteinExistence type="predicted"/>
<dbReference type="Pfam" id="PF00620">
    <property type="entry name" value="RhoGAP"/>
    <property type="match status" value="1"/>
</dbReference>
<dbReference type="GO" id="GO:0005737">
    <property type="term" value="C:cytoplasm"/>
    <property type="evidence" value="ECO:0007669"/>
    <property type="project" value="TreeGrafter"/>
</dbReference>
<protein>
    <recommendedName>
        <fullName evidence="1">Rho-GAP domain-containing protein</fullName>
    </recommendedName>
</protein>
<dbReference type="GO" id="GO:0005096">
    <property type="term" value="F:GTPase activator activity"/>
    <property type="evidence" value="ECO:0007669"/>
    <property type="project" value="TreeGrafter"/>
</dbReference>
<dbReference type="SUPFAM" id="SSF48350">
    <property type="entry name" value="GTPase activation domain, GAP"/>
    <property type="match status" value="1"/>
</dbReference>
<feature type="domain" description="Rho-GAP" evidence="1">
    <location>
        <begin position="169"/>
        <end position="334"/>
    </location>
</feature>